<dbReference type="AlphaFoldDB" id="A0A1W2DDW8"/>
<feature type="domain" description="Gamma-glutamylcyclotransferase AIG2-like" evidence="1">
    <location>
        <begin position="10"/>
        <end position="138"/>
    </location>
</feature>
<name>A0A1W2DDW8_9PSEU</name>
<dbReference type="Proteomes" id="UP000192840">
    <property type="component" value="Unassembled WGS sequence"/>
</dbReference>
<protein>
    <submittedName>
        <fullName evidence="2">Uncharacterized conserved protein YtfP, gamma-glutamylcyclotransferase (GGCT)/AIG2-like family</fullName>
    </submittedName>
</protein>
<dbReference type="Gene3D" id="3.10.490.10">
    <property type="entry name" value="Gamma-glutamyl cyclotransferase-like"/>
    <property type="match status" value="1"/>
</dbReference>
<sequence>MPTELIQPPFFVYGTLRRGLFNYRKHLDGRIAAEEQGRLDGYCLYDASGLPLVVGRTADTNGVVGELMSVWPDQYDDVLRQLDELEGYDPADPTCIYVRVLVTVRSNTGPVSAWLYEAGDTVARELTPDNKVSSGDWVLHQAEIPDVSARRNDVVG</sequence>
<evidence type="ECO:0000313" key="3">
    <source>
        <dbReference type="Proteomes" id="UP000192840"/>
    </source>
</evidence>
<dbReference type="eggNOG" id="COG2105">
    <property type="taxonomic scope" value="Bacteria"/>
</dbReference>
<dbReference type="InterPro" id="IPR036568">
    <property type="entry name" value="GGCT-like_sf"/>
</dbReference>
<dbReference type="OrthoDB" id="5070127at2"/>
<dbReference type="InterPro" id="IPR009288">
    <property type="entry name" value="AIG2-like_dom"/>
</dbReference>
<dbReference type="STRING" id="40571.SAMN05660733_02916"/>
<evidence type="ECO:0000259" key="1">
    <source>
        <dbReference type="Pfam" id="PF06094"/>
    </source>
</evidence>
<dbReference type="GO" id="GO:0016740">
    <property type="term" value="F:transferase activity"/>
    <property type="evidence" value="ECO:0007669"/>
    <property type="project" value="UniProtKB-KW"/>
</dbReference>
<keyword evidence="2" id="KW-0808">Transferase</keyword>
<gene>
    <name evidence="2" type="ORF">SAMN05660733_02916</name>
</gene>
<reference evidence="3" key="1">
    <citation type="submission" date="2017-04" db="EMBL/GenBank/DDBJ databases">
        <authorList>
            <person name="Varghese N."/>
            <person name="Submissions S."/>
        </authorList>
    </citation>
    <scope>NUCLEOTIDE SEQUENCE [LARGE SCALE GENOMIC DNA]</scope>
    <source>
        <strain evidence="3">DSM 44073</strain>
    </source>
</reference>
<dbReference type="EMBL" id="FWYC01000007">
    <property type="protein sequence ID" value="SMC95739.1"/>
    <property type="molecule type" value="Genomic_DNA"/>
</dbReference>
<accession>A0A1W2DDW8</accession>
<organism evidence="2 3">
    <name type="scientific">Lentzea albidocapillata</name>
    <dbReference type="NCBI Taxonomy" id="40571"/>
    <lineage>
        <taxon>Bacteria</taxon>
        <taxon>Bacillati</taxon>
        <taxon>Actinomycetota</taxon>
        <taxon>Actinomycetes</taxon>
        <taxon>Pseudonocardiales</taxon>
        <taxon>Pseudonocardiaceae</taxon>
        <taxon>Lentzea</taxon>
    </lineage>
</organism>
<dbReference type="RefSeq" id="WP_036014705.1">
    <property type="nucleotide sequence ID" value="NZ_FWYC01000007.1"/>
</dbReference>
<proteinExistence type="predicted"/>
<dbReference type="Pfam" id="PF06094">
    <property type="entry name" value="GGACT"/>
    <property type="match status" value="1"/>
</dbReference>
<dbReference type="InterPro" id="IPR013024">
    <property type="entry name" value="GGCT-like"/>
</dbReference>
<dbReference type="SUPFAM" id="SSF110857">
    <property type="entry name" value="Gamma-glutamyl cyclotransferase-like"/>
    <property type="match status" value="1"/>
</dbReference>
<dbReference type="CDD" id="cd06661">
    <property type="entry name" value="GGCT_like"/>
    <property type="match status" value="1"/>
</dbReference>
<keyword evidence="3" id="KW-1185">Reference proteome</keyword>
<evidence type="ECO:0000313" key="2">
    <source>
        <dbReference type="EMBL" id="SMC95739.1"/>
    </source>
</evidence>